<evidence type="ECO:0000313" key="1">
    <source>
        <dbReference type="EMBL" id="TKD05006.1"/>
    </source>
</evidence>
<name>A0A4U1J9V0_9BACT</name>
<dbReference type="Proteomes" id="UP000309215">
    <property type="component" value="Unassembled WGS sequence"/>
</dbReference>
<organism evidence="1 2">
    <name type="scientific">Polyangium fumosum</name>
    <dbReference type="NCBI Taxonomy" id="889272"/>
    <lineage>
        <taxon>Bacteria</taxon>
        <taxon>Pseudomonadati</taxon>
        <taxon>Myxococcota</taxon>
        <taxon>Polyangia</taxon>
        <taxon>Polyangiales</taxon>
        <taxon>Polyangiaceae</taxon>
        <taxon>Polyangium</taxon>
    </lineage>
</organism>
<protein>
    <recommendedName>
        <fullName evidence="3">Peptidase</fullName>
    </recommendedName>
</protein>
<proteinExistence type="predicted"/>
<gene>
    <name evidence="1" type="ORF">E8A74_22330</name>
</gene>
<sequence>MKGTSLVYSSHDRSDLIHDHFIVQRALRGEDNRRILFLPMSETPQNGSEYERQEFAWGNFRYFFSFYDRFGLEYLPFYWNSGLRGEDVETFWHYLWSSEVVILGGGHSVTGLHRYKELGARFNGEPGLFGRILHERKARGLLTVGFSAGADQLCEHIFRRTYDDYTDTKGFGLVRKSMITLHHDASRNGDLWDAARRFGDYRVFGLPNDAGLNTDWGVLPSGNIWQIYEFVVDRTWDIPSDQFHIRTRQGALIDHFDPHGRHWAFDNGDHLVRIQSPDGRFDESWMTAGGGLLHYGTRAPSRYASIAEILASH</sequence>
<evidence type="ECO:0000313" key="2">
    <source>
        <dbReference type="Proteomes" id="UP000309215"/>
    </source>
</evidence>
<dbReference type="InterPro" id="IPR029062">
    <property type="entry name" value="Class_I_gatase-like"/>
</dbReference>
<dbReference type="AlphaFoldDB" id="A0A4U1J9V0"/>
<keyword evidence="2" id="KW-1185">Reference proteome</keyword>
<comment type="caution">
    <text evidence="1">The sequence shown here is derived from an EMBL/GenBank/DDBJ whole genome shotgun (WGS) entry which is preliminary data.</text>
</comment>
<dbReference type="EMBL" id="SSMQ01000023">
    <property type="protein sequence ID" value="TKD05006.1"/>
    <property type="molecule type" value="Genomic_DNA"/>
</dbReference>
<reference evidence="1 2" key="1">
    <citation type="submission" date="2019-04" db="EMBL/GenBank/DDBJ databases">
        <authorList>
            <person name="Li Y."/>
            <person name="Wang J."/>
        </authorList>
    </citation>
    <scope>NUCLEOTIDE SEQUENCE [LARGE SCALE GENOMIC DNA]</scope>
    <source>
        <strain evidence="1 2">DSM 14668</strain>
    </source>
</reference>
<accession>A0A4U1J9V0</accession>
<dbReference type="RefSeq" id="WP_136931077.1">
    <property type="nucleotide sequence ID" value="NZ_SSMQ01000023.1"/>
</dbReference>
<evidence type="ECO:0008006" key="3">
    <source>
        <dbReference type="Google" id="ProtNLM"/>
    </source>
</evidence>
<dbReference type="Gene3D" id="3.40.50.880">
    <property type="match status" value="1"/>
</dbReference>
<dbReference type="OrthoDB" id="5489326at2"/>